<keyword evidence="3" id="KW-1185">Reference proteome</keyword>
<evidence type="ECO:0000313" key="3">
    <source>
        <dbReference type="Proteomes" id="UP001341840"/>
    </source>
</evidence>
<name>A0ABU6TEN7_9FABA</name>
<evidence type="ECO:0000313" key="2">
    <source>
        <dbReference type="EMBL" id="MED6146711.1"/>
    </source>
</evidence>
<feature type="region of interest" description="Disordered" evidence="1">
    <location>
        <begin position="92"/>
        <end position="112"/>
    </location>
</feature>
<proteinExistence type="predicted"/>
<protein>
    <submittedName>
        <fullName evidence="2">Uncharacterized protein</fullName>
    </submittedName>
</protein>
<gene>
    <name evidence="2" type="ORF">PIB30_037043</name>
</gene>
<evidence type="ECO:0000256" key="1">
    <source>
        <dbReference type="SAM" id="MobiDB-lite"/>
    </source>
</evidence>
<organism evidence="2 3">
    <name type="scientific">Stylosanthes scabra</name>
    <dbReference type="NCBI Taxonomy" id="79078"/>
    <lineage>
        <taxon>Eukaryota</taxon>
        <taxon>Viridiplantae</taxon>
        <taxon>Streptophyta</taxon>
        <taxon>Embryophyta</taxon>
        <taxon>Tracheophyta</taxon>
        <taxon>Spermatophyta</taxon>
        <taxon>Magnoliopsida</taxon>
        <taxon>eudicotyledons</taxon>
        <taxon>Gunneridae</taxon>
        <taxon>Pentapetalae</taxon>
        <taxon>rosids</taxon>
        <taxon>fabids</taxon>
        <taxon>Fabales</taxon>
        <taxon>Fabaceae</taxon>
        <taxon>Papilionoideae</taxon>
        <taxon>50 kb inversion clade</taxon>
        <taxon>dalbergioids sensu lato</taxon>
        <taxon>Dalbergieae</taxon>
        <taxon>Pterocarpus clade</taxon>
        <taxon>Stylosanthes</taxon>
    </lineage>
</organism>
<accession>A0ABU6TEN7</accession>
<comment type="caution">
    <text evidence="2">The sequence shown here is derived from an EMBL/GenBank/DDBJ whole genome shotgun (WGS) entry which is preliminary data.</text>
</comment>
<feature type="region of interest" description="Disordered" evidence="1">
    <location>
        <begin position="58"/>
        <end position="77"/>
    </location>
</feature>
<dbReference type="Proteomes" id="UP001341840">
    <property type="component" value="Unassembled WGS sequence"/>
</dbReference>
<dbReference type="EMBL" id="JASCZI010090805">
    <property type="protein sequence ID" value="MED6146711.1"/>
    <property type="molecule type" value="Genomic_DNA"/>
</dbReference>
<sequence>MSLFPLRSKVEVIVINVDDNQYQELTLLVMRKDFATHESEPSLHPLPRRLMLVKGLKKSMREASKGHGKQREEKESQKWKKLMLRARAHHPRIRALKTAEPESQPRLRARAA</sequence>
<reference evidence="2 3" key="1">
    <citation type="journal article" date="2023" name="Plants (Basel)">
        <title>Bridging the Gap: Combining Genomics and Transcriptomics Approaches to Understand Stylosanthes scabra, an Orphan Legume from the Brazilian Caatinga.</title>
        <authorList>
            <person name="Ferreira-Neto J.R.C."/>
            <person name="da Silva M.D."/>
            <person name="Binneck E."/>
            <person name="de Melo N.F."/>
            <person name="da Silva R.H."/>
            <person name="de Melo A.L.T.M."/>
            <person name="Pandolfi V."/>
            <person name="Bustamante F.O."/>
            <person name="Brasileiro-Vidal A.C."/>
            <person name="Benko-Iseppon A.M."/>
        </authorList>
    </citation>
    <scope>NUCLEOTIDE SEQUENCE [LARGE SCALE GENOMIC DNA]</scope>
    <source>
        <tissue evidence="2">Leaves</tissue>
    </source>
</reference>
<feature type="compositionally biased region" description="Basic and acidic residues" evidence="1">
    <location>
        <begin position="59"/>
        <end position="77"/>
    </location>
</feature>